<dbReference type="PANTHER" id="PTHR34618:SF4">
    <property type="entry name" value="CAS1"/>
    <property type="match status" value="1"/>
</dbReference>
<sequence>MFPSTMYRSISITAALLSLLVPEVSAHARALEVWGDIGGNKPYSYAITGVPVGGNLIYPHQFDTTVFSSPLIPNPHVPRVWLSQGCGSTLGNLDAWAARTQPGKYAGASVDSKVWWWYSQYIPNDITAYTVQNDWTSRYAKAGQLPQCSPGGTLTWKIYTVNQDGAGPFRCRIDTTGSGAHFGDWLPINPKFQVPPLDTSLYSVSYERVYQLGYVQVQIPANTVCKGSFGGVDNICIMRCENYAVNGPFGGCMAFELRNKDGSKYGIKTTKVAEVTTKIIENDETKTIIKTTTTTVVSVPPQITATTDVTVLPTQTANPGYPIDGGQPEYYKKRYAAPAFNAAKEEKIEKRETTDYFEKRAYNPYKGFEKRESWEPRIESELTERDAKLFRRAQAEHKPSLDEMFKANQVKNSTVGAKIKAENKVKQEKGKHWEEKQAKVDAQLKKANETKAEN</sequence>
<evidence type="ECO:0000256" key="2">
    <source>
        <dbReference type="SAM" id="SignalP"/>
    </source>
</evidence>
<protein>
    <submittedName>
        <fullName evidence="3">Uncharacterized protein</fullName>
    </submittedName>
</protein>
<feature type="region of interest" description="Disordered" evidence="1">
    <location>
        <begin position="421"/>
        <end position="454"/>
    </location>
</feature>
<feature type="signal peptide" evidence="2">
    <location>
        <begin position="1"/>
        <end position="26"/>
    </location>
</feature>
<feature type="chain" id="PRO_5043485798" evidence="2">
    <location>
        <begin position="27"/>
        <end position="454"/>
    </location>
</feature>
<proteinExistence type="predicted"/>
<reference evidence="3 4" key="1">
    <citation type="submission" date="2019-10" db="EMBL/GenBank/DDBJ databases">
        <authorList>
            <person name="Palmer J.M."/>
        </authorList>
    </citation>
    <scope>NUCLEOTIDE SEQUENCE [LARGE SCALE GENOMIC DNA]</scope>
    <source>
        <strain evidence="3 4">TWF694</strain>
    </source>
</reference>
<keyword evidence="4" id="KW-1185">Reference proteome</keyword>
<dbReference type="AlphaFoldDB" id="A0AAV9X8Y6"/>
<evidence type="ECO:0000313" key="3">
    <source>
        <dbReference type="EMBL" id="KAK6538554.1"/>
    </source>
</evidence>
<dbReference type="Pfam" id="PF11327">
    <property type="entry name" value="Egh16-like"/>
    <property type="match status" value="1"/>
</dbReference>
<keyword evidence="2" id="KW-0732">Signal</keyword>
<evidence type="ECO:0000256" key="1">
    <source>
        <dbReference type="SAM" id="MobiDB-lite"/>
    </source>
</evidence>
<accession>A0AAV9X8Y6</accession>
<gene>
    <name evidence="3" type="ORF">TWF694_010133</name>
</gene>
<dbReference type="InterPro" id="IPR021476">
    <property type="entry name" value="Egh16-like"/>
</dbReference>
<name>A0AAV9X8Y6_9PEZI</name>
<dbReference type="PANTHER" id="PTHR34618">
    <property type="entry name" value="SURFACE PROTEIN MAS1, PUTATIVE-RELATED"/>
    <property type="match status" value="1"/>
</dbReference>
<dbReference type="Proteomes" id="UP001365542">
    <property type="component" value="Unassembled WGS sequence"/>
</dbReference>
<dbReference type="EMBL" id="JAVHJO010000007">
    <property type="protein sequence ID" value="KAK6538554.1"/>
    <property type="molecule type" value="Genomic_DNA"/>
</dbReference>
<evidence type="ECO:0000313" key="4">
    <source>
        <dbReference type="Proteomes" id="UP001365542"/>
    </source>
</evidence>
<comment type="caution">
    <text evidence="3">The sequence shown here is derived from an EMBL/GenBank/DDBJ whole genome shotgun (WGS) entry which is preliminary data.</text>
</comment>
<organism evidence="3 4">
    <name type="scientific">Orbilia ellipsospora</name>
    <dbReference type="NCBI Taxonomy" id="2528407"/>
    <lineage>
        <taxon>Eukaryota</taxon>
        <taxon>Fungi</taxon>
        <taxon>Dikarya</taxon>
        <taxon>Ascomycota</taxon>
        <taxon>Pezizomycotina</taxon>
        <taxon>Orbiliomycetes</taxon>
        <taxon>Orbiliales</taxon>
        <taxon>Orbiliaceae</taxon>
        <taxon>Orbilia</taxon>
    </lineage>
</organism>